<feature type="domain" description="HTH tetR-type" evidence="5">
    <location>
        <begin position="6"/>
        <end position="66"/>
    </location>
</feature>
<keyword evidence="3" id="KW-0804">Transcription</keyword>
<dbReference type="InterPro" id="IPR001647">
    <property type="entry name" value="HTH_TetR"/>
</dbReference>
<evidence type="ECO:0000256" key="2">
    <source>
        <dbReference type="ARBA" id="ARBA00023125"/>
    </source>
</evidence>
<reference evidence="7 8" key="1">
    <citation type="submission" date="2020-06" db="EMBL/GenBank/DDBJ databases">
        <title>Genome mining for natural products.</title>
        <authorList>
            <person name="Zhang B."/>
            <person name="Shi J."/>
            <person name="Ge H."/>
        </authorList>
    </citation>
    <scope>NUCLEOTIDE SEQUENCE [LARGE SCALE GENOMIC DNA]</scope>
    <source>
        <strain evidence="7 8">NA02069</strain>
    </source>
</reference>
<dbReference type="EMBL" id="CP056041">
    <property type="protein sequence ID" value="QKZ16906.1"/>
    <property type="molecule type" value="Genomic_DNA"/>
</dbReference>
<gene>
    <name evidence="6" type="ORF">HUT05_01110</name>
    <name evidence="7" type="ORF">HUT05_05685</name>
</gene>
<dbReference type="PRINTS" id="PR00455">
    <property type="entry name" value="HTHTETR"/>
</dbReference>
<dbReference type="SUPFAM" id="SSF46689">
    <property type="entry name" value="Homeodomain-like"/>
    <property type="match status" value="1"/>
</dbReference>
<dbReference type="PANTHER" id="PTHR47506:SF1">
    <property type="entry name" value="HTH-TYPE TRANSCRIPTIONAL REGULATOR YJDC"/>
    <property type="match status" value="1"/>
</dbReference>
<dbReference type="Pfam" id="PF16925">
    <property type="entry name" value="TetR_C_13"/>
    <property type="match status" value="1"/>
</dbReference>
<evidence type="ECO:0000256" key="3">
    <source>
        <dbReference type="ARBA" id="ARBA00023163"/>
    </source>
</evidence>
<sequence>MGRTKEFDPATALAAAMDLFWRKGYEATSMQDLVDHLGIGRASIYATFGSKHELYLKALQHYRNDFDVTARQLSQPGSAIAAIRTLVHYIVEDKLADADRKGCFAVNAAGECLPGDEQLTRQVEAAWGTMETLLTSALYRAQAQGELAAHKNPQELGRFLFTVIEGLMVLAKAPDPQRLRDAARVALSVLD</sequence>
<dbReference type="InterPro" id="IPR036271">
    <property type="entry name" value="Tet_transcr_reg_TetR-rel_C_sf"/>
</dbReference>
<evidence type="ECO:0000259" key="5">
    <source>
        <dbReference type="PROSITE" id="PS50977"/>
    </source>
</evidence>
<dbReference type="EMBL" id="CP056041">
    <property type="protein sequence ID" value="QKZ16111.1"/>
    <property type="molecule type" value="Genomic_DNA"/>
</dbReference>
<keyword evidence="8" id="KW-1185">Reference proteome</keyword>
<name>A0A7H8T065_STRCX</name>
<dbReference type="RefSeq" id="WP_176573807.1">
    <property type="nucleotide sequence ID" value="NZ_CBDRGH010000074.1"/>
</dbReference>
<keyword evidence="1" id="KW-0805">Transcription regulation</keyword>
<organism evidence="7 8">
    <name type="scientific">Streptomyces chartreusis</name>
    <dbReference type="NCBI Taxonomy" id="1969"/>
    <lineage>
        <taxon>Bacteria</taxon>
        <taxon>Bacillati</taxon>
        <taxon>Actinomycetota</taxon>
        <taxon>Actinomycetes</taxon>
        <taxon>Kitasatosporales</taxon>
        <taxon>Streptomycetaceae</taxon>
        <taxon>Streptomyces</taxon>
    </lineage>
</organism>
<proteinExistence type="predicted"/>
<dbReference type="Proteomes" id="UP000509418">
    <property type="component" value="Chromosome"/>
</dbReference>
<feature type="DNA-binding region" description="H-T-H motif" evidence="4">
    <location>
        <begin position="29"/>
        <end position="48"/>
    </location>
</feature>
<dbReference type="InterPro" id="IPR009057">
    <property type="entry name" value="Homeodomain-like_sf"/>
</dbReference>
<protein>
    <submittedName>
        <fullName evidence="7">Helix-turn-helix transcriptional regulator</fullName>
    </submittedName>
</protein>
<dbReference type="Gene3D" id="1.10.357.10">
    <property type="entry name" value="Tetracycline Repressor, domain 2"/>
    <property type="match status" value="1"/>
</dbReference>
<dbReference type="PANTHER" id="PTHR47506">
    <property type="entry name" value="TRANSCRIPTIONAL REGULATORY PROTEIN"/>
    <property type="match status" value="1"/>
</dbReference>
<dbReference type="SUPFAM" id="SSF48498">
    <property type="entry name" value="Tetracyclin repressor-like, C-terminal domain"/>
    <property type="match status" value="1"/>
</dbReference>
<evidence type="ECO:0000313" key="8">
    <source>
        <dbReference type="Proteomes" id="UP000509418"/>
    </source>
</evidence>
<dbReference type="AlphaFoldDB" id="A0A7H8T065"/>
<dbReference type="PROSITE" id="PS50977">
    <property type="entry name" value="HTH_TETR_2"/>
    <property type="match status" value="1"/>
</dbReference>
<keyword evidence="2 4" id="KW-0238">DNA-binding</keyword>
<dbReference type="GO" id="GO:0003677">
    <property type="term" value="F:DNA binding"/>
    <property type="evidence" value="ECO:0007669"/>
    <property type="project" value="UniProtKB-UniRule"/>
</dbReference>
<evidence type="ECO:0000313" key="6">
    <source>
        <dbReference type="EMBL" id="QKZ16111.1"/>
    </source>
</evidence>
<evidence type="ECO:0000256" key="4">
    <source>
        <dbReference type="PROSITE-ProRule" id="PRU00335"/>
    </source>
</evidence>
<dbReference type="InterPro" id="IPR011075">
    <property type="entry name" value="TetR_C"/>
</dbReference>
<dbReference type="Gene3D" id="1.10.10.60">
    <property type="entry name" value="Homeodomain-like"/>
    <property type="match status" value="1"/>
</dbReference>
<evidence type="ECO:0000313" key="7">
    <source>
        <dbReference type="EMBL" id="QKZ16906.1"/>
    </source>
</evidence>
<dbReference type="Pfam" id="PF00440">
    <property type="entry name" value="TetR_N"/>
    <property type="match status" value="1"/>
</dbReference>
<accession>A0A7H8T065</accession>
<evidence type="ECO:0000256" key="1">
    <source>
        <dbReference type="ARBA" id="ARBA00023015"/>
    </source>
</evidence>